<gene>
    <name evidence="3" type="ORF">AN963_27605</name>
</gene>
<dbReference type="Proteomes" id="UP000051063">
    <property type="component" value="Unassembled WGS sequence"/>
</dbReference>
<name>A0ABR5N3K2_BRECH</name>
<sequence length="286" mass="32476">MFTHREVIVKEVPIHVVEAGSISKPTVFFIHGWPTCWLEFEGVMNRLAEEYHVIAIDIPGIGDSVIPLQSYSKRNIAEYVRGIVDYMNLRDVTLVGCDAGGQVTYAFLKSFPDKLARAVIMNVAIPGVDPWNEVKSNPYIWHFAFHNVPELPEILISGKELPYFSFFYDVLAGKGKRMSDARRKSYVEAYSRLDALKAGFDLYRSFLEDEKDNAASKNVMVSTPVLYLRGSDEYTNIEKYLAGFRENGLLNINAKIIENCGHFSAEEQPEQIAIAIRDFIHNTLLR</sequence>
<dbReference type="Gene3D" id="3.40.50.1820">
    <property type="entry name" value="alpha/beta hydrolase"/>
    <property type="match status" value="1"/>
</dbReference>
<dbReference type="InterPro" id="IPR000073">
    <property type="entry name" value="AB_hydrolase_1"/>
</dbReference>
<dbReference type="PRINTS" id="PR00111">
    <property type="entry name" value="ABHYDROLASE"/>
</dbReference>
<comment type="caution">
    <text evidence="3">The sequence shown here is derived from an EMBL/GenBank/DDBJ whole genome shotgun (WGS) entry which is preliminary data.</text>
</comment>
<protein>
    <recommendedName>
        <fullName evidence="2">AB hydrolase-1 domain-containing protein</fullName>
    </recommendedName>
</protein>
<evidence type="ECO:0000313" key="3">
    <source>
        <dbReference type="EMBL" id="KQL45077.1"/>
    </source>
</evidence>
<organism evidence="3 4">
    <name type="scientific">Brevibacillus choshinensis</name>
    <dbReference type="NCBI Taxonomy" id="54911"/>
    <lineage>
        <taxon>Bacteria</taxon>
        <taxon>Bacillati</taxon>
        <taxon>Bacillota</taxon>
        <taxon>Bacilli</taxon>
        <taxon>Bacillales</taxon>
        <taxon>Paenibacillaceae</taxon>
        <taxon>Brevibacillus</taxon>
    </lineage>
</organism>
<dbReference type="RefSeq" id="WP_055747676.1">
    <property type="nucleotide sequence ID" value="NZ_LJJB01000013.1"/>
</dbReference>
<accession>A0ABR5N3K2</accession>
<dbReference type="SUPFAM" id="SSF53474">
    <property type="entry name" value="alpha/beta-Hydrolases"/>
    <property type="match status" value="1"/>
</dbReference>
<reference evidence="3 4" key="1">
    <citation type="submission" date="2015-09" db="EMBL/GenBank/DDBJ databases">
        <title>Genome sequencing project for genomic taxonomy and phylogenomics of Bacillus-like bacteria.</title>
        <authorList>
            <person name="Liu B."/>
            <person name="Wang J."/>
            <person name="Zhu Y."/>
            <person name="Liu G."/>
            <person name="Chen Q."/>
            <person name="Chen Z."/>
            <person name="Lan J."/>
            <person name="Che J."/>
            <person name="Ge C."/>
            <person name="Shi H."/>
            <person name="Pan Z."/>
            <person name="Liu X."/>
        </authorList>
    </citation>
    <scope>NUCLEOTIDE SEQUENCE [LARGE SCALE GENOMIC DNA]</scope>
    <source>
        <strain evidence="3 4">DSM 8552</strain>
    </source>
</reference>
<feature type="domain" description="AB hydrolase-1" evidence="2">
    <location>
        <begin position="25"/>
        <end position="268"/>
    </location>
</feature>
<dbReference type="PRINTS" id="PR00412">
    <property type="entry name" value="EPOXHYDRLASE"/>
</dbReference>
<proteinExistence type="predicted"/>
<evidence type="ECO:0000259" key="2">
    <source>
        <dbReference type="Pfam" id="PF00561"/>
    </source>
</evidence>
<evidence type="ECO:0000313" key="4">
    <source>
        <dbReference type="Proteomes" id="UP000051063"/>
    </source>
</evidence>
<dbReference type="InterPro" id="IPR029058">
    <property type="entry name" value="AB_hydrolase_fold"/>
</dbReference>
<keyword evidence="1" id="KW-0378">Hydrolase</keyword>
<dbReference type="InterPro" id="IPR000639">
    <property type="entry name" value="Epox_hydrolase-like"/>
</dbReference>
<evidence type="ECO:0000256" key="1">
    <source>
        <dbReference type="ARBA" id="ARBA00022801"/>
    </source>
</evidence>
<dbReference type="Pfam" id="PF00561">
    <property type="entry name" value="Abhydrolase_1"/>
    <property type="match status" value="1"/>
</dbReference>
<dbReference type="EMBL" id="LJJB01000013">
    <property type="protein sequence ID" value="KQL45077.1"/>
    <property type="molecule type" value="Genomic_DNA"/>
</dbReference>
<keyword evidence="4" id="KW-1185">Reference proteome</keyword>
<dbReference type="PANTHER" id="PTHR43329">
    <property type="entry name" value="EPOXIDE HYDROLASE"/>
    <property type="match status" value="1"/>
</dbReference>